<evidence type="ECO:0000256" key="5">
    <source>
        <dbReference type="SAM" id="Phobius"/>
    </source>
</evidence>
<dbReference type="AlphaFoldDB" id="A0A250KQF4"/>
<dbReference type="Proteomes" id="UP000266313">
    <property type="component" value="Chromosome"/>
</dbReference>
<dbReference type="Pfam" id="PF05128">
    <property type="entry name" value="DUF697"/>
    <property type="match status" value="1"/>
</dbReference>
<protein>
    <submittedName>
        <fullName evidence="6">GTPase domain-containing protein</fullName>
    </submittedName>
</protein>
<comment type="subcellular location">
    <subcellularLocation>
        <location evidence="1">Membrane</location>
        <topology evidence="1">Multi-pass membrane protein</topology>
    </subcellularLocation>
</comment>
<dbReference type="EMBL" id="AP017928">
    <property type="protein sequence ID" value="BBA33911.1"/>
    <property type="molecule type" value="Genomic_DNA"/>
</dbReference>
<name>A0A250KQF4_9GAMM</name>
<dbReference type="KEGG" id="mmai:sS8_1936"/>
<keyword evidence="3 5" id="KW-1133">Transmembrane helix</keyword>
<keyword evidence="8" id="KW-1185">Reference proteome</keyword>
<evidence type="ECO:0000313" key="6">
    <source>
        <dbReference type="EMBL" id="BBA33890.1"/>
    </source>
</evidence>
<keyword evidence="4 5" id="KW-0472">Membrane</keyword>
<organism evidence="6 8">
    <name type="scientific">Methylocaldum marinum</name>
    <dbReference type="NCBI Taxonomy" id="1432792"/>
    <lineage>
        <taxon>Bacteria</taxon>
        <taxon>Pseudomonadati</taxon>
        <taxon>Pseudomonadota</taxon>
        <taxon>Gammaproteobacteria</taxon>
        <taxon>Methylococcales</taxon>
        <taxon>Methylococcaceae</taxon>
        <taxon>Methylocaldum</taxon>
    </lineage>
</organism>
<reference evidence="6 8" key="1">
    <citation type="submission" date="2016-12" db="EMBL/GenBank/DDBJ databases">
        <title>Genome sequencing of Methylocaldum marinum.</title>
        <authorList>
            <person name="Takeuchi M."/>
            <person name="Kamagata Y."/>
            <person name="Hiraoka S."/>
            <person name="Oshima K."/>
            <person name="Hattori M."/>
            <person name="Iwasaki W."/>
        </authorList>
    </citation>
    <scope>NUCLEOTIDE SEQUENCE [LARGE SCALE GENOMIC DNA]</scope>
    <source>
        <strain evidence="6 8">S8</strain>
    </source>
</reference>
<dbReference type="EMBL" id="AP017928">
    <property type="protein sequence ID" value="BBA33890.1"/>
    <property type="molecule type" value="Genomic_DNA"/>
</dbReference>
<feature type="transmembrane region" description="Helical" evidence="5">
    <location>
        <begin position="106"/>
        <end position="127"/>
    </location>
</feature>
<evidence type="ECO:0000313" key="8">
    <source>
        <dbReference type="Proteomes" id="UP000266313"/>
    </source>
</evidence>
<gene>
    <name evidence="6" type="ORF">sS8_1936</name>
    <name evidence="7" type="ORF">sS8_1957</name>
</gene>
<dbReference type="GO" id="GO:0016020">
    <property type="term" value="C:membrane"/>
    <property type="evidence" value="ECO:0007669"/>
    <property type="project" value="UniProtKB-SubCell"/>
</dbReference>
<sequence length="178" mass="18310">MATNDPTPALEEQFAASARAERAARAQSLIKNYVLTATGVSLIPVPLADLGAIMALQVKLIHGLAKHYEVPFKENIAKSLVTSLLSGATSVVGIMGLASLAKSVPLLGTLGGMGGVAVTGGAVTYAVGRVFARHFESGGSLFDFEPARMKSLFKRELKKGKEAAAEAKSEGDAAPASA</sequence>
<feature type="transmembrane region" description="Helical" evidence="5">
    <location>
        <begin position="33"/>
        <end position="58"/>
    </location>
</feature>
<evidence type="ECO:0000256" key="1">
    <source>
        <dbReference type="ARBA" id="ARBA00004141"/>
    </source>
</evidence>
<evidence type="ECO:0000256" key="3">
    <source>
        <dbReference type="ARBA" id="ARBA00022989"/>
    </source>
</evidence>
<feature type="transmembrane region" description="Helical" evidence="5">
    <location>
        <begin position="79"/>
        <end position="100"/>
    </location>
</feature>
<keyword evidence="2 5" id="KW-0812">Transmembrane</keyword>
<dbReference type="InterPro" id="IPR021147">
    <property type="entry name" value="DUF697"/>
</dbReference>
<evidence type="ECO:0000256" key="2">
    <source>
        <dbReference type="ARBA" id="ARBA00022692"/>
    </source>
</evidence>
<proteinExistence type="predicted"/>
<accession>A0A250KQF4</accession>
<evidence type="ECO:0000313" key="7">
    <source>
        <dbReference type="EMBL" id="BBA33911.1"/>
    </source>
</evidence>
<dbReference type="OrthoDB" id="980719at2"/>
<dbReference type="RefSeq" id="WP_119629414.1">
    <property type="nucleotide sequence ID" value="NZ_AP017928.1"/>
</dbReference>
<dbReference type="KEGG" id="mmai:sS8_1957"/>
<evidence type="ECO:0000256" key="4">
    <source>
        <dbReference type="ARBA" id="ARBA00023136"/>
    </source>
</evidence>